<dbReference type="PANTHER" id="PTHR24305">
    <property type="entry name" value="CYTOCHROME P450"/>
    <property type="match status" value="1"/>
</dbReference>
<gene>
    <name evidence="8" type="ORF">BJY01DRAFT_254322</name>
</gene>
<reference evidence="8 9" key="1">
    <citation type="submission" date="2024-07" db="EMBL/GenBank/DDBJ databases">
        <title>Section-level genome sequencing and comparative genomics of Aspergillus sections Usti and Cavernicolus.</title>
        <authorList>
            <consortium name="Lawrence Berkeley National Laboratory"/>
            <person name="Nybo J.L."/>
            <person name="Vesth T.C."/>
            <person name="Theobald S."/>
            <person name="Frisvad J.C."/>
            <person name="Larsen T.O."/>
            <person name="Kjaerboelling I."/>
            <person name="Rothschild-Mancinelli K."/>
            <person name="Lyhne E.K."/>
            <person name="Kogle M.E."/>
            <person name="Barry K."/>
            <person name="Clum A."/>
            <person name="Na H."/>
            <person name="Ledsgaard L."/>
            <person name="Lin J."/>
            <person name="Lipzen A."/>
            <person name="Kuo A."/>
            <person name="Riley R."/>
            <person name="Mondo S."/>
            <person name="Labutti K."/>
            <person name="Haridas S."/>
            <person name="Pangalinan J."/>
            <person name="Salamov A.A."/>
            <person name="Simmons B.A."/>
            <person name="Magnuson J.K."/>
            <person name="Chen J."/>
            <person name="Drula E."/>
            <person name="Henrissat B."/>
            <person name="Wiebenga A."/>
            <person name="Lubbers R.J."/>
            <person name="Gomes A.C."/>
            <person name="Makela M.R."/>
            <person name="Stajich J."/>
            <person name="Grigoriev I.V."/>
            <person name="Mortensen U.H."/>
            <person name="De Vries R.P."/>
            <person name="Baker S.E."/>
            <person name="Andersen M.R."/>
        </authorList>
    </citation>
    <scope>NUCLEOTIDE SEQUENCE [LARGE SCALE GENOMIC DNA]</scope>
    <source>
        <strain evidence="8 9">CBS 123904</strain>
    </source>
</reference>
<keyword evidence="7" id="KW-0472">Membrane</keyword>
<feature type="transmembrane region" description="Helical" evidence="7">
    <location>
        <begin position="6"/>
        <end position="23"/>
    </location>
</feature>
<dbReference type="InterPro" id="IPR001128">
    <property type="entry name" value="Cyt_P450"/>
</dbReference>
<organism evidence="8 9">
    <name type="scientific">Aspergillus pseudoustus</name>
    <dbReference type="NCBI Taxonomy" id="1810923"/>
    <lineage>
        <taxon>Eukaryota</taxon>
        <taxon>Fungi</taxon>
        <taxon>Dikarya</taxon>
        <taxon>Ascomycota</taxon>
        <taxon>Pezizomycotina</taxon>
        <taxon>Eurotiomycetes</taxon>
        <taxon>Eurotiomycetidae</taxon>
        <taxon>Eurotiales</taxon>
        <taxon>Aspergillaceae</taxon>
        <taxon>Aspergillus</taxon>
        <taxon>Aspergillus subgen. Nidulantes</taxon>
    </lineage>
</organism>
<sequence length="550" mass="61999">MVHSIYQTLLLSTVPWISLIYLLKILDDKWWYLLSLLLTAAIALLYQCYIYPHRTPFQGNHSRPVKLVSQELPRLCHEFRDAQIIRYYSFLSAEMVLVLGPEAIAELVFTRADDFAHSANMKLLAEAGLGYAGLMGMRGHEHKRFRKLFAPVFSPATLSKIGNPLWDSCLRLLDSLYDPQGHEAAAVNISQWSSVSVLELSGIGVFGQDPGWLARYSKLPDTLERRVATGHIQKMVLAIFPRSIRSLLMLTLFGRRELADLQYIRDVALDMARIEKKKQSASNMQKKGLTEDVGNSGRPYPHNIISVLLDDGEDGDNEDDDVACKSRDKYNEVLIGHILIFLVGASETTSASFQWMILELCRHPEVQTRLREEVESHWSLLLSSTSSSSSPSVFPQLEALPYLRAVIDEVFRLHPTVILTEHEATRDTIILDTPIPKGTLLLCPPLAANSNPRVWGEDAALFNPDRWLLSERPINSRQYPCANMTFSHGPRACPGRSISRLMLACLTAGFVHQYEVSLDNPEQSYVPVESVYAKPAPDLIVRLTRRRPVP</sequence>
<dbReference type="PANTHER" id="PTHR24305:SF166">
    <property type="entry name" value="CYTOCHROME P450 12A4, MITOCHONDRIAL-RELATED"/>
    <property type="match status" value="1"/>
</dbReference>
<evidence type="ECO:0000256" key="5">
    <source>
        <dbReference type="ARBA" id="ARBA00023004"/>
    </source>
</evidence>
<dbReference type="InterPro" id="IPR002401">
    <property type="entry name" value="Cyt_P450_E_grp-I"/>
</dbReference>
<comment type="cofactor">
    <cofactor evidence="1">
        <name>heme</name>
        <dbReference type="ChEBI" id="CHEBI:30413"/>
    </cofactor>
</comment>
<evidence type="ECO:0000256" key="3">
    <source>
        <dbReference type="ARBA" id="ARBA00022723"/>
    </source>
</evidence>
<comment type="caution">
    <text evidence="8">The sequence shown here is derived from an EMBL/GenBank/DDBJ whole genome shotgun (WGS) entry which is preliminary data.</text>
</comment>
<protein>
    <submittedName>
        <fullName evidence="8">Cytochrome P450</fullName>
    </submittedName>
</protein>
<evidence type="ECO:0000313" key="8">
    <source>
        <dbReference type="EMBL" id="KAL2831312.1"/>
    </source>
</evidence>
<evidence type="ECO:0000256" key="7">
    <source>
        <dbReference type="SAM" id="Phobius"/>
    </source>
</evidence>
<evidence type="ECO:0000256" key="4">
    <source>
        <dbReference type="ARBA" id="ARBA00023002"/>
    </source>
</evidence>
<dbReference type="EMBL" id="JBFXLU010000286">
    <property type="protein sequence ID" value="KAL2831312.1"/>
    <property type="molecule type" value="Genomic_DNA"/>
</dbReference>
<dbReference type="SUPFAM" id="SSF48264">
    <property type="entry name" value="Cytochrome P450"/>
    <property type="match status" value="1"/>
</dbReference>
<keyword evidence="4 6" id="KW-0560">Oxidoreductase</keyword>
<dbReference type="Proteomes" id="UP001610446">
    <property type="component" value="Unassembled WGS sequence"/>
</dbReference>
<keyword evidence="5 6" id="KW-0408">Iron</keyword>
<dbReference type="PRINTS" id="PR00385">
    <property type="entry name" value="P450"/>
</dbReference>
<dbReference type="Pfam" id="PF00067">
    <property type="entry name" value="p450"/>
    <property type="match status" value="1"/>
</dbReference>
<dbReference type="Gene3D" id="1.10.630.10">
    <property type="entry name" value="Cytochrome P450"/>
    <property type="match status" value="1"/>
</dbReference>
<evidence type="ECO:0000256" key="2">
    <source>
        <dbReference type="ARBA" id="ARBA00010617"/>
    </source>
</evidence>
<evidence type="ECO:0000313" key="9">
    <source>
        <dbReference type="Proteomes" id="UP001610446"/>
    </source>
</evidence>
<keyword evidence="7" id="KW-1133">Transmembrane helix</keyword>
<proteinExistence type="inferred from homology"/>
<evidence type="ECO:0000256" key="1">
    <source>
        <dbReference type="ARBA" id="ARBA00001971"/>
    </source>
</evidence>
<keyword evidence="9" id="KW-1185">Reference proteome</keyword>
<dbReference type="InterPro" id="IPR036396">
    <property type="entry name" value="Cyt_P450_sf"/>
</dbReference>
<name>A0ABR4IWS5_9EURO</name>
<comment type="similarity">
    <text evidence="2 6">Belongs to the cytochrome P450 family.</text>
</comment>
<dbReference type="PRINTS" id="PR00463">
    <property type="entry name" value="EP450I"/>
</dbReference>
<dbReference type="PROSITE" id="PS00086">
    <property type="entry name" value="CYTOCHROME_P450"/>
    <property type="match status" value="1"/>
</dbReference>
<keyword evidence="6" id="KW-0349">Heme</keyword>
<dbReference type="InterPro" id="IPR050121">
    <property type="entry name" value="Cytochrome_P450_monoxygenase"/>
</dbReference>
<keyword evidence="7" id="KW-0812">Transmembrane</keyword>
<dbReference type="InterPro" id="IPR017972">
    <property type="entry name" value="Cyt_P450_CS"/>
</dbReference>
<keyword evidence="6" id="KW-0503">Monooxygenase</keyword>
<evidence type="ECO:0000256" key="6">
    <source>
        <dbReference type="RuleBase" id="RU000461"/>
    </source>
</evidence>
<accession>A0ABR4IWS5</accession>
<feature type="transmembrane region" description="Helical" evidence="7">
    <location>
        <begin position="30"/>
        <end position="52"/>
    </location>
</feature>
<keyword evidence="3 6" id="KW-0479">Metal-binding</keyword>